<evidence type="ECO:0000313" key="1">
    <source>
        <dbReference type="EMBL" id="PWN50099.1"/>
    </source>
</evidence>
<dbReference type="EMBL" id="KZ819969">
    <property type="protein sequence ID" value="PWN50099.1"/>
    <property type="molecule type" value="Genomic_DNA"/>
</dbReference>
<sequence length="494" mass="55947">MTSHPLHQGSTSNIMTSLPFLLLLALALVLGFLKRSRASAQKGEKASRFSSPTLKAEKGMLSKEGSVAKTSRSTRTEQDFIPRPQPSPTLTPENLHLHSARDHIYANKAIRYPYHQTMAHQPMLPENWIEPDLHYRYDLEFKRKVIHDQGKVVLDIVEQDDVRLGCQELMLRLSDWLSQRYPNLFQLTPLEKEVEGEESLGEGIWNKVTDERLCFYLDDQVEDDHEGGAQGGKATSGGKRRRLKDGVEALKVVSRLVQDDFLIASPKGDGSWICAGGLVAFPGFYLLSEKINTSLFQTHAPVPQFNEKILKSVERTLTRLEPSKPIERTSWELVDDEFDLFWVPMAGPLPTSSGARRTTPKHHTGRDRDATKFEDPSQLILRLDHQTFVKMPKSGIVFFGVHPMRRKLEELENSPLLPALLVKVHEEAPKDLMDYKAAPLYSESVLPYLRELHRRQIERGLIKGDERVQDFRSYAKDVPGFVATPLPSPSSTTA</sequence>
<evidence type="ECO:0000313" key="2">
    <source>
        <dbReference type="Proteomes" id="UP000245626"/>
    </source>
</evidence>
<gene>
    <name evidence="1" type="ORF">IE53DRAFT_111082</name>
</gene>
<name>A0ACD0NW91_9BASI</name>
<accession>A0ACD0NW91</accession>
<keyword evidence="2" id="KW-1185">Reference proteome</keyword>
<proteinExistence type="predicted"/>
<protein>
    <submittedName>
        <fullName evidence="1">Uncharacterized protein</fullName>
    </submittedName>
</protein>
<organism evidence="1 2">
    <name type="scientific">Violaceomyces palustris</name>
    <dbReference type="NCBI Taxonomy" id="1673888"/>
    <lineage>
        <taxon>Eukaryota</taxon>
        <taxon>Fungi</taxon>
        <taxon>Dikarya</taxon>
        <taxon>Basidiomycota</taxon>
        <taxon>Ustilaginomycotina</taxon>
        <taxon>Ustilaginomycetes</taxon>
        <taxon>Violaceomycetales</taxon>
        <taxon>Violaceomycetaceae</taxon>
        <taxon>Violaceomyces</taxon>
    </lineage>
</organism>
<reference evidence="1 2" key="1">
    <citation type="journal article" date="2018" name="Mol. Biol. Evol.">
        <title>Broad Genomic Sampling Reveals a Smut Pathogenic Ancestry of the Fungal Clade Ustilaginomycotina.</title>
        <authorList>
            <person name="Kijpornyongpan T."/>
            <person name="Mondo S.J."/>
            <person name="Barry K."/>
            <person name="Sandor L."/>
            <person name="Lee J."/>
            <person name="Lipzen A."/>
            <person name="Pangilinan J."/>
            <person name="LaButti K."/>
            <person name="Hainaut M."/>
            <person name="Henrissat B."/>
            <person name="Grigoriev I.V."/>
            <person name="Spatafora J.W."/>
            <person name="Aime M.C."/>
        </authorList>
    </citation>
    <scope>NUCLEOTIDE SEQUENCE [LARGE SCALE GENOMIC DNA]</scope>
    <source>
        <strain evidence="1 2">SA 807</strain>
    </source>
</reference>
<dbReference type="Proteomes" id="UP000245626">
    <property type="component" value="Unassembled WGS sequence"/>
</dbReference>